<comment type="caution">
    <text evidence="3">The sequence shown here is derived from an EMBL/GenBank/DDBJ whole genome shotgun (WGS) entry which is preliminary data.</text>
</comment>
<accession>A0A948W240</accession>
<sequence length="142" mass="15689">MSERKQILDMLAAGTITPEEAERLLDKLKSSESGSFETKSYAEGFQSKTNERRTTGTPKFLRVLVNSKNGETVNIRVPLALIRTGIKLGAMLPDEAKIKLNEKGIDLSQFQGLEQDELLEALKTLSIDIDSSNGDVVKVFCE</sequence>
<dbReference type="AlphaFoldDB" id="A0A948W240"/>
<evidence type="ECO:0000313" key="4">
    <source>
        <dbReference type="Proteomes" id="UP000777784"/>
    </source>
</evidence>
<name>A0A948W240_UNCEI</name>
<gene>
    <name evidence="3" type="ORF">KJ970_01245</name>
</gene>
<protein>
    <submittedName>
        <fullName evidence="3">DUF2089 domain-containing protein</fullName>
    </submittedName>
</protein>
<reference evidence="3" key="1">
    <citation type="submission" date="2021-05" db="EMBL/GenBank/DDBJ databases">
        <title>Energy efficiency and biological interactions define the core microbiome of deep oligotrophic groundwater.</title>
        <authorList>
            <person name="Mehrshad M."/>
            <person name="Lopez-Fernandez M."/>
            <person name="Bell E."/>
            <person name="Bernier-Latmani R."/>
            <person name="Bertilsson S."/>
            <person name="Dopson M."/>
        </authorList>
    </citation>
    <scope>NUCLEOTIDE SEQUENCE</scope>
    <source>
        <strain evidence="3">Modern_marine.mb.64</strain>
    </source>
</reference>
<evidence type="ECO:0000256" key="1">
    <source>
        <dbReference type="SAM" id="MobiDB-lite"/>
    </source>
</evidence>
<dbReference type="InterPro" id="IPR053959">
    <property type="entry name" value="YvlB/LiaX_N"/>
</dbReference>
<dbReference type="Proteomes" id="UP000777784">
    <property type="component" value="Unassembled WGS sequence"/>
</dbReference>
<evidence type="ECO:0000259" key="2">
    <source>
        <dbReference type="Pfam" id="PF22746"/>
    </source>
</evidence>
<organism evidence="3 4">
    <name type="scientific">Eiseniibacteriota bacterium</name>
    <dbReference type="NCBI Taxonomy" id="2212470"/>
    <lineage>
        <taxon>Bacteria</taxon>
        <taxon>Candidatus Eiseniibacteriota</taxon>
    </lineage>
</organism>
<dbReference type="EMBL" id="JAHJDP010000011">
    <property type="protein sequence ID" value="MBU2689527.1"/>
    <property type="molecule type" value="Genomic_DNA"/>
</dbReference>
<feature type="domain" description="YvlB/LiaX N-terminal" evidence="2">
    <location>
        <begin position="3"/>
        <end position="32"/>
    </location>
</feature>
<proteinExistence type="predicted"/>
<dbReference type="Pfam" id="PF22746">
    <property type="entry name" value="SHOCT-like_DUF2089-C"/>
    <property type="match status" value="1"/>
</dbReference>
<evidence type="ECO:0000313" key="3">
    <source>
        <dbReference type="EMBL" id="MBU2689527.1"/>
    </source>
</evidence>
<feature type="region of interest" description="Disordered" evidence="1">
    <location>
        <begin position="29"/>
        <end position="53"/>
    </location>
</feature>